<accession>A0ABW8BP69</accession>
<gene>
    <name evidence="2" type="ORF">AB4829_35500</name>
</gene>
<dbReference type="EMBL" id="JBITPR010000064">
    <property type="protein sequence ID" value="MFI7875886.1"/>
    <property type="molecule type" value="Genomic_DNA"/>
</dbReference>
<organism evidence="2 3">
    <name type="scientific">Streptomyces salinarius</name>
    <dbReference type="NCBI Taxonomy" id="2762598"/>
    <lineage>
        <taxon>Bacteria</taxon>
        <taxon>Bacillati</taxon>
        <taxon>Actinomycetota</taxon>
        <taxon>Actinomycetes</taxon>
        <taxon>Kitasatosporales</taxon>
        <taxon>Streptomycetaceae</taxon>
        <taxon>Streptomyces</taxon>
    </lineage>
</organism>
<evidence type="ECO:0000313" key="3">
    <source>
        <dbReference type="Proteomes" id="UP001614264"/>
    </source>
</evidence>
<evidence type="ECO:0000256" key="1">
    <source>
        <dbReference type="SAM" id="MobiDB-lite"/>
    </source>
</evidence>
<feature type="region of interest" description="Disordered" evidence="1">
    <location>
        <begin position="84"/>
        <end position="158"/>
    </location>
</feature>
<reference evidence="2 3" key="1">
    <citation type="submission" date="2024-07" db="EMBL/GenBank/DDBJ databases">
        <title>Whole genome sequencing of Prodigiosin pigment-producing Streptomyces salinarius isolated from rhizosphere soil of Arachis hypogaea.</title>
        <authorList>
            <person name="Vidhya A."/>
            <person name="Ramya S."/>
        </authorList>
    </citation>
    <scope>NUCLEOTIDE SEQUENCE [LARGE SCALE GENOMIC DNA]</scope>
    <source>
        <strain evidence="2 3">VRMG2420</strain>
    </source>
</reference>
<sequence length="158" mass="15723">MKRAAQERAHARFRGVLALLVGVVALLCVFGHAERGGQDALPPTAERPHAVANTVDAAAAADAARAVDTVTAVDTVAVAAVDTVAEPSDDAAAPCGKKAVGDHGVQRAENPPPPSTSGGRAGLASPDTDPAPLVSQHFGASAGGPDPPPATLHSVLRI</sequence>
<proteinExistence type="predicted"/>
<evidence type="ECO:0000313" key="2">
    <source>
        <dbReference type="EMBL" id="MFI7875886.1"/>
    </source>
</evidence>
<comment type="caution">
    <text evidence="2">The sequence shown here is derived from an EMBL/GenBank/DDBJ whole genome shotgun (WGS) entry which is preliminary data.</text>
</comment>
<name>A0ABW8BP69_9ACTN</name>
<dbReference type="RefSeq" id="WP_399594914.1">
    <property type="nucleotide sequence ID" value="NZ_JBITPR010000064.1"/>
</dbReference>
<evidence type="ECO:0008006" key="4">
    <source>
        <dbReference type="Google" id="ProtNLM"/>
    </source>
</evidence>
<protein>
    <recommendedName>
        <fullName evidence="4">Secreted protein</fullName>
    </recommendedName>
</protein>
<dbReference type="Proteomes" id="UP001614264">
    <property type="component" value="Unassembled WGS sequence"/>
</dbReference>
<keyword evidence="3" id="KW-1185">Reference proteome</keyword>